<evidence type="ECO:0008006" key="4">
    <source>
        <dbReference type="Google" id="ProtNLM"/>
    </source>
</evidence>
<dbReference type="Proteomes" id="UP000502894">
    <property type="component" value="Chromosome"/>
</dbReference>
<gene>
    <name evidence="2" type="ORF">TUM19329_05720</name>
</gene>
<keyword evidence="3" id="KW-1185">Reference proteome</keyword>
<evidence type="ECO:0000313" key="3">
    <source>
        <dbReference type="Proteomes" id="UP000502894"/>
    </source>
</evidence>
<reference evidence="2" key="1">
    <citation type="journal article" date="2020" name="Microbiol. Resour. Announc.">
        <title>Complete Genome Sequence of Novel Psychrotolerant Legionella Strain TUM19329, Isolated from Antarctic Lake Sediment.</title>
        <authorList>
            <person name="Shimada S."/>
            <person name="Nakai R."/>
            <person name="Aoki K."/>
            <person name="Shimoeda N."/>
            <person name="Ohno G."/>
            <person name="Miyazaki Y."/>
            <person name="Kudoh S."/>
            <person name="Imura S."/>
            <person name="Watanabe K."/>
            <person name="Ishii Y."/>
            <person name="Tateda K."/>
        </authorList>
    </citation>
    <scope>NUCLEOTIDE SEQUENCE [LARGE SCALE GENOMIC DNA]</scope>
    <source>
        <strain evidence="2">TUM19329</strain>
    </source>
</reference>
<proteinExistence type="predicted"/>
<feature type="region of interest" description="Disordered" evidence="1">
    <location>
        <begin position="47"/>
        <end position="72"/>
    </location>
</feature>
<dbReference type="AlphaFoldDB" id="A0A6F8T170"/>
<name>A0A6F8T170_9GAMM</name>
<dbReference type="KEGG" id="lant:TUM19329_05720"/>
<protein>
    <recommendedName>
        <fullName evidence="4">DUF1840 domain-containing protein</fullName>
    </recommendedName>
</protein>
<dbReference type="InterPro" id="IPR014991">
    <property type="entry name" value="DUF1840"/>
</dbReference>
<organism evidence="2 3">
    <name type="scientific">Legionella antarctica</name>
    <dbReference type="NCBI Taxonomy" id="2708020"/>
    <lineage>
        <taxon>Bacteria</taxon>
        <taxon>Pseudomonadati</taxon>
        <taxon>Pseudomonadota</taxon>
        <taxon>Gammaproteobacteria</taxon>
        <taxon>Legionellales</taxon>
        <taxon>Legionellaceae</taxon>
        <taxon>Legionella</taxon>
    </lineage>
</organism>
<sequence>MITFSSDAYENISYFSDVAKSLLSLMGHSGTVPGAFKAAEVPHALSSLQQGLGQDKNKTSPYPQDNDDESEPQIGLAKRAIPLINMLQAAIKKNCDVMWS</sequence>
<evidence type="ECO:0000256" key="1">
    <source>
        <dbReference type="SAM" id="MobiDB-lite"/>
    </source>
</evidence>
<dbReference type="Pfam" id="PF08895">
    <property type="entry name" value="DUF1840"/>
    <property type="match status" value="1"/>
</dbReference>
<dbReference type="RefSeq" id="WP_173236176.1">
    <property type="nucleotide sequence ID" value="NZ_AP022839.1"/>
</dbReference>
<accession>A0A6F8T170</accession>
<dbReference type="EMBL" id="AP022839">
    <property type="protein sequence ID" value="BCA94211.1"/>
    <property type="molecule type" value="Genomic_DNA"/>
</dbReference>
<evidence type="ECO:0000313" key="2">
    <source>
        <dbReference type="EMBL" id="BCA94211.1"/>
    </source>
</evidence>